<proteinExistence type="predicted"/>
<feature type="region of interest" description="Disordered" evidence="1">
    <location>
        <begin position="1"/>
        <end position="32"/>
    </location>
</feature>
<name>A0A6P2SZN6_BURL3</name>
<feature type="region of interest" description="Disordered" evidence="1">
    <location>
        <begin position="143"/>
        <end position="237"/>
    </location>
</feature>
<dbReference type="Proteomes" id="UP000494274">
    <property type="component" value="Unassembled WGS sequence"/>
</dbReference>
<accession>A0A6P2SZN6</accession>
<feature type="compositionally biased region" description="Gly residues" evidence="1">
    <location>
        <begin position="153"/>
        <end position="165"/>
    </location>
</feature>
<feature type="compositionally biased region" description="Polar residues" evidence="1">
    <location>
        <begin position="214"/>
        <end position="223"/>
    </location>
</feature>
<evidence type="ECO:0000313" key="2">
    <source>
        <dbReference type="EMBL" id="VWC56436.1"/>
    </source>
</evidence>
<feature type="compositionally biased region" description="Polar residues" evidence="1">
    <location>
        <begin position="167"/>
        <end position="180"/>
    </location>
</feature>
<dbReference type="RefSeq" id="WP_175042138.1">
    <property type="nucleotide sequence ID" value="NZ_CABVQI010000001.1"/>
</dbReference>
<evidence type="ECO:0000313" key="3">
    <source>
        <dbReference type="Proteomes" id="UP000494274"/>
    </source>
</evidence>
<sequence length="357" mass="35928">MAANITITVSPSNTTPTDFGNAPANGSSSANQPLNVTLDAGSLAALMKQSLGSNNRQGGLSADGQGLHNVKLSSDKGTVQVQMDSNGNMYDKSGKSIGKYDQASGKYEWDSGKSPEAEILATGSTNGKHQPQGREKMDASDISMSAGDLRGPNGNGANDGDGGDTGSTIPVNYPQNTGASNPPGGNENVNLGLGQSPTGGQTITITLGDGTSPADGSQPSTRSPGGGQVPGGLNAAGQGLHNVKLSTDKGTVQVQMDSQGNMYDKSGKSIGKYDQATDQYKFDSGTGAAAEVLDTGSTNGKHQPQGLVSIDGSKVSKSAGDLRGSQGEAEDAAAGSQIEKLSQIGLPVDPQGQTVTV</sequence>
<gene>
    <name evidence="2" type="ORF">BLA18112_00352</name>
</gene>
<feature type="region of interest" description="Disordered" evidence="1">
    <location>
        <begin position="293"/>
        <end position="336"/>
    </location>
</feature>
<dbReference type="AlphaFoldDB" id="A0A6P2SZN6"/>
<organism evidence="2 3">
    <name type="scientific">Burkholderia lata (strain ATCC 17760 / DSM 23089 / LMG 22485 / NCIMB 9086 / R18194 / 383)</name>
    <dbReference type="NCBI Taxonomy" id="482957"/>
    <lineage>
        <taxon>Bacteria</taxon>
        <taxon>Pseudomonadati</taxon>
        <taxon>Pseudomonadota</taxon>
        <taxon>Betaproteobacteria</taxon>
        <taxon>Burkholderiales</taxon>
        <taxon>Burkholderiaceae</taxon>
        <taxon>Burkholderia</taxon>
        <taxon>Burkholderia cepacia complex</taxon>
    </lineage>
</organism>
<protein>
    <submittedName>
        <fullName evidence="2">Uncharacterized protein</fullName>
    </submittedName>
</protein>
<dbReference type="EMBL" id="CABVQI010000001">
    <property type="protein sequence ID" value="VWC56436.1"/>
    <property type="molecule type" value="Genomic_DNA"/>
</dbReference>
<reference evidence="2 3" key="1">
    <citation type="submission" date="2019-09" db="EMBL/GenBank/DDBJ databases">
        <authorList>
            <person name="Depoorter E."/>
        </authorList>
    </citation>
    <scope>NUCLEOTIDE SEQUENCE [LARGE SCALE GENOMIC DNA]</scope>
    <source>
        <strain evidence="2">R-18112</strain>
    </source>
</reference>
<evidence type="ECO:0000256" key="1">
    <source>
        <dbReference type="SAM" id="MobiDB-lite"/>
    </source>
</evidence>
<feature type="compositionally biased region" description="Polar residues" evidence="1">
    <location>
        <begin position="187"/>
        <end position="205"/>
    </location>
</feature>